<evidence type="ECO:0000313" key="2">
    <source>
        <dbReference type="Proteomes" id="UP001157134"/>
    </source>
</evidence>
<dbReference type="EMBL" id="BSSV01000002">
    <property type="protein sequence ID" value="GLX85056.1"/>
    <property type="molecule type" value="Genomic_DNA"/>
</dbReference>
<dbReference type="Gene3D" id="3.30.2000.10">
    <property type="entry name" value="Phage tail protein-like"/>
    <property type="match status" value="1"/>
</dbReference>
<dbReference type="Pfam" id="PF23840">
    <property type="entry name" value="Phage_tail_terminator"/>
    <property type="match status" value="1"/>
</dbReference>
<keyword evidence="2" id="KW-1185">Reference proteome</keyword>
<sequence length="140" mass="15537">MIEAIVDKLNDSVFFHTVSIALSMDAAQNAIKGNRNQAFIVPMSEEHSQPNEMVGRILQQNRKTFGVLMVIAVRNDITGKSANDTLNQARATVKDALFGWQPDSEHSQCWLAGGELLAMDGGQVYWLDRFTTDTYEDSTA</sequence>
<dbReference type="RefSeq" id="WP_284296798.1">
    <property type="nucleotide sequence ID" value="NZ_BSSV01000002.1"/>
</dbReference>
<dbReference type="Proteomes" id="UP001157134">
    <property type="component" value="Unassembled WGS sequence"/>
</dbReference>
<accession>A0ABQ6HEY9</accession>
<reference evidence="1 2" key="1">
    <citation type="submission" date="2023-03" db="EMBL/GenBank/DDBJ databases">
        <title>Thalassotalea loyana LMG 22536T draft genome sequence.</title>
        <authorList>
            <person name="Sawabe T."/>
        </authorList>
    </citation>
    <scope>NUCLEOTIDE SEQUENCE [LARGE SCALE GENOMIC DNA]</scope>
    <source>
        <strain evidence="1 2">LMG 22536</strain>
    </source>
</reference>
<dbReference type="InterPro" id="IPR056912">
    <property type="entry name" value="Phage_JBD30_tail_term-like"/>
</dbReference>
<protein>
    <submittedName>
        <fullName evidence="1">Uncharacterized protein</fullName>
    </submittedName>
</protein>
<dbReference type="InterPro" id="IPR038042">
    <property type="entry name" value="Gp37-like"/>
</dbReference>
<evidence type="ECO:0000313" key="1">
    <source>
        <dbReference type="EMBL" id="GLX85056.1"/>
    </source>
</evidence>
<gene>
    <name evidence="1" type="ORF">tloyanaT_13080</name>
</gene>
<organism evidence="1 2">
    <name type="scientific">Thalassotalea loyana</name>
    <dbReference type="NCBI Taxonomy" id="280483"/>
    <lineage>
        <taxon>Bacteria</taxon>
        <taxon>Pseudomonadati</taxon>
        <taxon>Pseudomonadota</taxon>
        <taxon>Gammaproteobacteria</taxon>
        <taxon>Alteromonadales</taxon>
        <taxon>Colwelliaceae</taxon>
        <taxon>Thalassotalea</taxon>
    </lineage>
</organism>
<name>A0ABQ6HEY9_9GAMM</name>
<comment type="caution">
    <text evidence="1">The sequence shown here is derived from an EMBL/GenBank/DDBJ whole genome shotgun (WGS) entry which is preliminary data.</text>
</comment>
<proteinExistence type="predicted"/>